<evidence type="ECO:0000313" key="3">
    <source>
        <dbReference type="EMBL" id="CAH1155290.1"/>
    </source>
</evidence>
<dbReference type="GO" id="GO:0009653">
    <property type="term" value="P:anatomical structure morphogenesis"/>
    <property type="evidence" value="ECO:0007669"/>
    <property type="project" value="TreeGrafter"/>
</dbReference>
<dbReference type="Pfam" id="PF00651">
    <property type="entry name" value="BTB"/>
    <property type="match status" value="1"/>
</dbReference>
<feature type="compositionally biased region" description="Pro residues" evidence="1">
    <location>
        <begin position="476"/>
        <end position="494"/>
    </location>
</feature>
<protein>
    <recommendedName>
        <fullName evidence="2">BTB domain-containing protein</fullName>
    </recommendedName>
</protein>
<evidence type="ECO:0000256" key="1">
    <source>
        <dbReference type="SAM" id="MobiDB-lite"/>
    </source>
</evidence>
<sequence length="963" mass="108855">MVDPNFEQALIGLGKKQDSKTVLKILVHIRREVEWPKNIENITKLREKGCLKHLVGILQMPQKHILDVCLSILGNCIMDKGCARETIGTYNILSPLNHLLRHFPKEDSINGRIFRILGNMCHHRDQWANIILDRKPHIVMHIVGFIKSYSKDDIPTEEKFSEASAIMAIRTLRLLLNSQTVMPLIKSYGVLKTVGSLLIKLSAGWQESKANEGVLNNIIRLLYDYSRYHCYNSILEMRNTERGDSLIHLFNVLLLSPKKIVKIIMNFIKISQLKSELPVPEICDKFIEEVMKKNYDTEEFKSECIEYIQCLCYLLEHPANRNIERCANCLPLLVKVLKSLDKATNVEIECSILLVKTLNNFKYEESLILEQLKCDVVQVVLSKLHWVVGNSETLKIGHKRVRKRKGSQAMLTDLEFYIEDSLDFEFSFYKSCNRCLLSPRSPPLSDDESALTAHRAYDRSPSPCSSVASNDARTWSPPPRLSPSPFSTPRPVSSPRPFSSPRLFASGGVADDSDSDDYSPVCSEADPGEEFALEEEEEEEEVSMVEEGEFEETEEVSAESPPYEASSTKSLKARLIVEISKLILTYSRIRPPLPELGKEDLLLALIKCSDYSSLQTSVTVINAICRILQSQVYLIPLMKTTFIENVYSMTSFQHPSCTKCVDHSCVGRLILRRITELAESAVGKGDIAHGLLRGSDEDKRKLVLTIPYIFTNKSILAKLMLNCGGLGVLMGLLKDDSSLKERTIKVLCALAAKRLEIANPKEVSIDAGSHSSTDLHPSSEESSCTVEFELDDGSRLQTNRAFLMEKSEFFRCLLDGSFRESGETVVRLRDVEMKSLRSLVELMKNEDRIQKTVRGLDTRTLLDVIALSDRFLLPRLCARLCDCVERHKMSVRTAPAIYRWSLESRLDLLRVESVAFALVARVSDKSRTAMFEGLFALGHDEELIGDIEGLLVRYLSRFRGVAV</sequence>
<dbReference type="OrthoDB" id="6086604at2759"/>
<accession>A0A9P0DI03</accession>
<dbReference type="SMART" id="SM00225">
    <property type="entry name" value="BTB"/>
    <property type="match status" value="1"/>
</dbReference>
<proteinExistence type="predicted"/>
<dbReference type="Pfam" id="PF24768">
    <property type="entry name" value="ARM_ARMC5"/>
    <property type="match status" value="1"/>
</dbReference>
<evidence type="ECO:0000313" key="4">
    <source>
        <dbReference type="Proteomes" id="UP001153737"/>
    </source>
</evidence>
<reference evidence="3" key="1">
    <citation type="submission" date="2022-01" db="EMBL/GenBank/DDBJ databases">
        <authorList>
            <person name="King R."/>
        </authorList>
    </citation>
    <scope>NUCLEOTIDE SEQUENCE</scope>
</reference>
<feature type="compositionally biased region" description="Polar residues" evidence="1">
    <location>
        <begin position="462"/>
        <end position="473"/>
    </location>
</feature>
<dbReference type="Proteomes" id="UP001153737">
    <property type="component" value="Chromosome 2"/>
</dbReference>
<gene>
    <name evidence="3" type="ORF">PHAECO_LOCUS6538</name>
</gene>
<dbReference type="InterPro" id="IPR016024">
    <property type="entry name" value="ARM-type_fold"/>
</dbReference>
<dbReference type="InterPro" id="IPR055445">
    <property type="entry name" value="ARM_ARMC5"/>
</dbReference>
<dbReference type="Gene3D" id="1.25.10.10">
    <property type="entry name" value="Leucine-rich Repeat Variant"/>
    <property type="match status" value="1"/>
</dbReference>
<dbReference type="Gene3D" id="3.30.710.10">
    <property type="entry name" value="Potassium Channel Kv1.1, Chain A"/>
    <property type="match status" value="1"/>
</dbReference>
<dbReference type="PANTHER" id="PTHR23312:SF8">
    <property type="entry name" value="ARMADILLO REPEAT-CONTAINING PROTEIN 5"/>
    <property type="match status" value="1"/>
</dbReference>
<dbReference type="InterPro" id="IPR011333">
    <property type="entry name" value="SKP1/BTB/POZ_sf"/>
</dbReference>
<evidence type="ECO:0000259" key="2">
    <source>
        <dbReference type="SMART" id="SM00225"/>
    </source>
</evidence>
<dbReference type="SUPFAM" id="SSF48371">
    <property type="entry name" value="ARM repeat"/>
    <property type="match status" value="2"/>
</dbReference>
<organism evidence="3 4">
    <name type="scientific">Phaedon cochleariae</name>
    <name type="common">Mustard beetle</name>
    <dbReference type="NCBI Taxonomy" id="80249"/>
    <lineage>
        <taxon>Eukaryota</taxon>
        <taxon>Metazoa</taxon>
        <taxon>Ecdysozoa</taxon>
        <taxon>Arthropoda</taxon>
        <taxon>Hexapoda</taxon>
        <taxon>Insecta</taxon>
        <taxon>Pterygota</taxon>
        <taxon>Neoptera</taxon>
        <taxon>Endopterygota</taxon>
        <taxon>Coleoptera</taxon>
        <taxon>Polyphaga</taxon>
        <taxon>Cucujiformia</taxon>
        <taxon>Chrysomeloidea</taxon>
        <taxon>Chrysomelidae</taxon>
        <taxon>Chrysomelinae</taxon>
        <taxon>Chrysomelini</taxon>
        <taxon>Phaedon</taxon>
    </lineage>
</organism>
<dbReference type="EMBL" id="OU896708">
    <property type="protein sequence ID" value="CAH1155290.1"/>
    <property type="molecule type" value="Genomic_DNA"/>
</dbReference>
<feature type="region of interest" description="Disordered" evidence="1">
    <location>
        <begin position="441"/>
        <end position="564"/>
    </location>
</feature>
<dbReference type="InterPro" id="IPR011989">
    <property type="entry name" value="ARM-like"/>
</dbReference>
<reference evidence="3" key="2">
    <citation type="submission" date="2022-10" db="EMBL/GenBank/DDBJ databases">
        <authorList>
            <consortium name="ENA_rothamsted_submissions"/>
            <consortium name="culmorum"/>
            <person name="King R."/>
        </authorList>
    </citation>
    <scope>NUCLEOTIDE SEQUENCE</scope>
</reference>
<dbReference type="SUPFAM" id="SSF54695">
    <property type="entry name" value="POZ domain"/>
    <property type="match status" value="1"/>
</dbReference>
<keyword evidence="4" id="KW-1185">Reference proteome</keyword>
<name>A0A9P0DI03_PHACE</name>
<feature type="domain" description="BTB" evidence="2">
    <location>
        <begin position="784"/>
        <end position="888"/>
    </location>
</feature>
<dbReference type="InterPro" id="IPR000210">
    <property type="entry name" value="BTB/POZ_dom"/>
</dbReference>
<dbReference type="AlphaFoldDB" id="A0A9P0DI03"/>
<dbReference type="GO" id="GO:0005829">
    <property type="term" value="C:cytosol"/>
    <property type="evidence" value="ECO:0007669"/>
    <property type="project" value="TreeGrafter"/>
</dbReference>
<feature type="compositionally biased region" description="Acidic residues" evidence="1">
    <location>
        <begin position="526"/>
        <end position="557"/>
    </location>
</feature>
<feature type="compositionally biased region" description="Low complexity" evidence="1">
    <location>
        <begin position="495"/>
        <end position="504"/>
    </location>
</feature>
<dbReference type="PANTHER" id="PTHR23312">
    <property type="entry name" value="ARMC5 ARMADILLO REPEAT-CONTAINING -RELATED"/>
    <property type="match status" value="1"/>
</dbReference>